<evidence type="ECO:0000259" key="3">
    <source>
        <dbReference type="Pfam" id="PF17874"/>
    </source>
</evidence>
<accession>A0A1G6XCX5</accession>
<dbReference type="Gene3D" id="3.40.50.300">
    <property type="entry name" value="P-loop containing nucleotide triphosphate hydrolases"/>
    <property type="match status" value="1"/>
</dbReference>
<organism evidence="4 5">
    <name type="scientific">Glycomyces harbinensis</name>
    <dbReference type="NCBI Taxonomy" id="58114"/>
    <lineage>
        <taxon>Bacteria</taxon>
        <taxon>Bacillati</taxon>
        <taxon>Actinomycetota</taxon>
        <taxon>Actinomycetes</taxon>
        <taxon>Glycomycetales</taxon>
        <taxon>Glycomycetaceae</taxon>
        <taxon>Glycomyces</taxon>
    </lineage>
</organism>
<dbReference type="STRING" id="58114.SAMN05216270_107108"/>
<dbReference type="InterPro" id="IPR011990">
    <property type="entry name" value="TPR-like_helical_dom_sf"/>
</dbReference>
<evidence type="ECO:0000256" key="2">
    <source>
        <dbReference type="SAM" id="MobiDB-lite"/>
    </source>
</evidence>
<dbReference type="PANTHER" id="PTHR47691:SF3">
    <property type="entry name" value="HTH-TYPE TRANSCRIPTIONAL REGULATOR RV0890C-RELATED"/>
    <property type="match status" value="1"/>
</dbReference>
<feature type="coiled-coil region" evidence="1">
    <location>
        <begin position="570"/>
        <end position="617"/>
    </location>
</feature>
<dbReference type="PANTHER" id="PTHR47691">
    <property type="entry name" value="REGULATOR-RELATED"/>
    <property type="match status" value="1"/>
</dbReference>
<dbReference type="SUPFAM" id="SSF52540">
    <property type="entry name" value="P-loop containing nucleoside triphosphate hydrolases"/>
    <property type="match status" value="1"/>
</dbReference>
<dbReference type="EMBL" id="FNAD01000007">
    <property type="protein sequence ID" value="SDD76084.1"/>
    <property type="molecule type" value="Genomic_DNA"/>
</dbReference>
<dbReference type="SUPFAM" id="SSF48452">
    <property type="entry name" value="TPR-like"/>
    <property type="match status" value="2"/>
</dbReference>
<dbReference type="Gene3D" id="1.25.40.10">
    <property type="entry name" value="Tetratricopeptide repeat domain"/>
    <property type="match status" value="2"/>
</dbReference>
<dbReference type="OrthoDB" id="5167602at2"/>
<name>A0A1G6XCX5_9ACTN</name>
<feature type="domain" description="MalT-like TPR region" evidence="3">
    <location>
        <begin position="678"/>
        <end position="821"/>
    </location>
</feature>
<feature type="compositionally biased region" description="Basic and acidic residues" evidence="2">
    <location>
        <begin position="838"/>
        <end position="848"/>
    </location>
</feature>
<evidence type="ECO:0000313" key="4">
    <source>
        <dbReference type="EMBL" id="SDD76084.1"/>
    </source>
</evidence>
<feature type="region of interest" description="Disordered" evidence="2">
    <location>
        <begin position="837"/>
        <end position="867"/>
    </location>
</feature>
<keyword evidence="1" id="KW-0175">Coiled coil</keyword>
<dbReference type="InterPro" id="IPR019734">
    <property type="entry name" value="TPR_rpt"/>
</dbReference>
<dbReference type="Pfam" id="PF17874">
    <property type="entry name" value="TPR_MalT"/>
    <property type="match status" value="1"/>
</dbReference>
<dbReference type="InterPro" id="IPR027417">
    <property type="entry name" value="P-loop_NTPase"/>
</dbReference>
<reference evidence="5" key="1">
    <citation type="submission" date="2016-10" db="EMBL/GenBank/DDBJ databases">
        <authorList>
            <person name="Varghese N."/>
            <person name="Submissions S."/>
        </authorList>
    </citation>
    <scope>NUCLEOTIDE SEQUENCE [LARGE SCALE GENOMIC DNA]</scope>
    <source>
        <strain evidence="5">CGMCC 4.3516</strain>
    </source>
</reference>
<dbReference type="Proteomes" id="UP000198949">
    <property type="component" value="Unassembled WGS sequence"/>
</dbReference>
<dbReference type="AlphaFoldDB" id="A0A1G6XCX5"/>
<dbReference type="InterPro" id="IPR041617">
    <property type="entry name" value="TPR_MalT"/>
</dbReference>
<evidence type="ECO:0000313" key="5">
    <source>
        <dbReference type="Proteomes" id="UP000198949"/>
    </source>
</evidence>
<dbReference type="SMART" id="SM00028">
    <property type="entry name" value="TPR"/>
    <property type="match status" value="4"/>
</dbReference>
<evidence type="ECO:0000256" key="1">
    <source>
        <dbReference type="SAM" id="Coils"/>
    </source>
</evidence>
<gene>
    <name evidence="4" type="ORF">SAMN05216270_107108</name>
</gene>
<sequence length="867" mass="94715">MSLIFEVIGLISDLMGLEFRERLPRLRVRRAIRRAARRAVHQAVRTTGAASGFGIVLRERLADLREDEVIDDYGNLVLRDSLALRLGLIDPVTADGVDHAALVRELRRALLAEIGRQGGSGGVLQNLHARIRDARQAYLGPAEHLEVDFSDTVFALPASNEQVIGRDDELAALLDHCRTAGGATIVWIHGDTGSGKTTLAVELARRLDERNGLAVPFVRMRGSSRELGGGVFRDTDAYLALADLLRRYDILSADRMAEPELRARWKSVVRHRNVQAVVLDDVLDIAQVEPFLPGDGHCVVIVSSRVAPPGLLARSLAIPALPAEAVLRHLAGLEADDGNQIGGLIRSISAAPLAMPLIRLLSGRPRAAINGLLEKVQDVDLIAAAHRFAVERLDADLRRSLGLLAAQPGFRLTAEVLAALDGTETATAASRLHTLSELGLLKVGADGAYGFHDRTYLHIEAELDEFVSAADGEAARLRLLLHQLDRARAVSAHFDDAQGRRSRIRPANLRFSAAEAQRWLTLERRNLVDALNYHREHRETGTTVVLTDICLLVGPSLLRIGYTRDAEVFLRAAAELATELDDRLAEAEARRALGGRVLRMADRYADAEKELRRAIELYVALGDAEGEAGARNGLGHIARLREDWDAAVRQLQSAREGYVELGLDRGEAECLLGLAEVAMLRDERDLDLAFTHYRDAGRLFQDRNDLHGLAESCWGRGEVSRLRGALPEAARFYETALDLARQTHDQLVEGETRRGLGELAVAEGQLTEALAHFDAAVGLHQRIMDQVGTADALARRGETLLALGRHDEARSALDEAGKLYAGIGHSHAERMRQLLAEHGSRENAEGPVKRRRGMRKDGGGGGNGNGR</sequence>
<proteinExistence type="predicted"/>
<keyword evidence="5" id="KW-1185">Reference proteome</keyword>
<dbReference type="RefSeq" id="WP_091035285.1">
    <property type="nucleotide sequence ID" value="NZ_FNAD01000007.1"/>
</dbReference>
<protein>
    <submittedName>
        <fullName evidence="4">Tetratricopeptide repeat-containing protein</fullName>
    </submittedName>
</protein>